<evidence type="ECO:0000313" key="1">
    <source>
        <dbReference type="EMBL" id="CAB3728481.1"/>
    </source>
</evidence>
<organism evidence="1 2">
    <name type="scientific">Achromobacter kerstersii</name>
    <dbReference type="NCBI Taxonomy" id="1353890"/>
    <lineage>
        <taxon>Bacteria</taxon>
        <taxon>Pseudomonadati</taxon>
        <taxon>Pseudomonadota</taxon>
        <taxon>Betaproteobacteria</taxon>
        <taxon>Burkholderiales</taxon>
        <taxon>Alcaligenaceae</taxon>
        <taxon>Achromobacter</taxon>
    </lineage>
</organism>
<dbReference type="AlphaFoldDB" id="A0A6S7AI65"/>
<protein>
    <submittedName>
        <fullName evidence="1">Uncharacterized protein</fullName>
    </submittedName>
</protein>
<dbReference type="Proteomes" id="UP000494269">
    <property type="component" value="Unassembled WGS sequence"/>
</dbReference>
<sequence length="200" mass="23046">MKRKMTLGGILICISTVFFDSRASDRVTAFDLSSVCGYSVESSRPLDIQATGCRLFYEDKVNSPAFYGSINSFKSSEKFYVDLTHLKYVNGRLHSLRNDYYDGARDTRQTIIKRRHYSFPHKNKQNTVIITRLEVDYLRETPGSSEIESVKEQYDCWDGVAYGTTFGVRYSLCSLVDARSAELFSNTRWQYQVIQSLKIQ</sequence>
<dbReference type="EMBL" id="CADIJQ010000008">
    <property type="protein sequence ID" value="CAB3728481.1"/>
    <property type="molecule type" value="Genomic_DNA"/>
</dbReference>
<reference evidence="1 2" key="1">
    <citation type="submission" date="2020-04" db="EMBL/GenBank/DDBJ databases">
        <authorList>
            <person name="De Canck E."/>
        </authorList>
    </citation>
    <scope>NUCLEOTIDE SEQUENCE [LARGE SCALE GENOMIC DNA]</scope>
    <source>
        <strain evidence="1 2">LMG 3441</strain>
    </source>
</reference>
<gene>
    <name evidence="1" type="ORF">LMG3441_04459</name>
</gene>
<proteinExistence type="predicted"/>
<keyword evidence="2" id="KW-1185">Reference proteome</keyword>
<accession>A0A6S7AI65</accession>
<evidence type="ECO:0000313" key="2">
    <source>
        <dbReference type="Proteomes" id="UP000494269"/>
    </source>
</evidence>
<name>A0A6S7AI65_9BURK</name>